<keyword evidence="2" id="KW-1185">Reference proteome</keyword>
<dbReference type="EMBL" id="CAJPWZ010003139">
    <property type="protein sequence ID" value="CAG2253130.1"/>
    <property type="molecule type" value="Genomic_DNA"/>
</dbReference>
<reference evidence="1" key="1">
    <citation type="submission" date="2021-03" db="EMBL/GenBank/DDBJ databases">
        <authorList>
            <person name="Bekaert M."/>
        </authorList>
    </citation>
    <scope>NUCLEOTIDE SEQUENCE</scope>
</reference>
<dbReference type="PANTHER" id="PTHR15600">
    <property type="entry name" value="SACSIN"/>
    <property type="match status" value="1"/>
</dbReference>
<gene>
    <name evidence="1" type="ORF">MEDL_64680</name>
</gene>
<dbReference type="AlphaFoldDB" id="A0A8S3VHT1"/>
<evidence type="ECO:0000313" key="1">
    <source>
        <dbReference type="EMBL" id="CAG2253130.1"/>
    </source>
</evidence>
<proteinExistence type="predicted"/>
<name>A0A8S3VHT1_MYTED</name>
<comment type="caution">
    <text evidence="1">The sequence shown here is derived from an EMBL/GenBank/DDBJ whole genome shotgun (WGS) entry which is preliminary data.</text>
</comment>
<accession>A0A8S3VHT1</accession>
<sequence length="401" mass="45831">MYSNSSEQSLRHPSELVDRKGLLNGLFKEEDERFVILDLNTYSKPTRLTTLARLGMTTIKLSENLLIDRGKSIQNLAATCAHCALDRCVQFVRYLNREITSIESNQELFSELKTLQFLPVKSKSKDWVWSWGLDRITKSIESSKIIYDCNNIDHKHIIPVHFESPINLYSNTVLELVCSIHPVLDRSCLPLGIFSQFFGNIGVKKDVSLLLALENLLVISNDVCTNEKEGSTDSQLVNSTVVAIYKFLNETFTKQMLSEERMQSLTETADRFRNENILLLNGIFVKPCQVVVQIPEDCSPDFYGLNAAYSLKSMKGFLKLLQIDDRCSAAQVLSKLEMYKSKYGLKEMNEDEVKLYVRLLKVLVSSMKFDNWEAASVQDLFIPDTKGILPLFRMYVLMKVQ</sequence>
<organism evidence="1 2">
    <name type="scientific">Mytilus edulis</name>
    <name type="common">Blue mussel</name>
    <dbReference type="NCBI Taxonomy" id="6550"/>
    <lineage>
        <taxon>Eukaryota</taxon>
        <taxon>Metazoa</taxon>
        <taxon>Spiralia</taxon>
        <taxon>Lophotrochozoa</taxon>
        <taxon>Mollusca</taxon>
        <taxon>Bivalvia</taxon>
        <taxon>Autobranchia</taxon>
        <taxon>Pteriomorphia</taxon>
        <taxon>Mytilida</taxon>
        <taxon>Mytiloidea</taxon>
        <taxon>Mytilidae</taxon>
        <taxon>Mytilinae</taxon>
        <taxon>Mytilus</taxon>
    </lineage>
</organism>
<dbReference type="OrthoDB" id="1262810at2759"/>
<dbReference type="PANTHER" id="PTHR15600:SF42">
    <property type="entry name" value="SACSIN"/>
    <property type="match status" value="1"/>
</dbReference>
<protein>
    <submittedName>
        <fullName evidence="1">Uncharacterized protein</fullName>
    </submittedName>
</protein>
<dbReference type="Proteomes" id="UP000683360">
    <property type="component" value="Unassembled WGS sequence"/>
</dbReference>
<dbReference type="InterPro" id="IPR052972">
    <property type="entry name" value="Sacsin_chaperone_reg"/>
</dbReference>
<dbReference type="GO" id="GO:0030544">
    <property type="term" value="F:Hsp70 protein binding"/>
    <property type="evidence" value="ECO:0007669"/>
    <property type="project" value="TreeGrafter"/>
</dbReference>
<evidence type="ECO:0000313" key="2">
    <source>
        <dbReference type="Proteomes" id="UP000683360"/>
    </source>
</evidence>